<evidence type="ECO:0000256" key="1">
    <source>
        <dbReference type="ARBA" id="ARBA00004251"/>
    </source>
</evidence>
<dbReference type="GO" id="GO:0006955">
    <property type="term" value="P:immune response"/>
    <property type="evidence" value="ECO:0007669"/>
    <property type="project" value="TreeGrafter"/>
</dbReference>
<keyword evidence="4" id="KW-0732">Signal</keyword>
<dbReference type="GO" id="GO:0042130">
    <property type="term" value="P:negative regulation of T cell proliferation"/>
    <property type="evidence" value="ECO:0007669"/>
    <property type="project" value="TreeGrafter"/>
</dbReference>
<dbReference type="SMART" id="SM00409">
    <property type="entry name" value="IG"/>
    <property type="match status" value="1"/>
</dbReference>
<keyword evidence="13" id="KW-1185">Reference proteome</keyword>
<dbReference type="PROSITE" id="PS50835">
    <property type="entry name" value="IG_LIKE"/>
    <property type="match status" value="1"/>
</dbReference>
<keyword evidence="8" id="KW-0675">Receptor</keyword>
<reference evidence="12" key="2">
    <citation type="submission" date="2025-09" db="UniProtKB">
        <authorList>
            <consortium name="Ensembl"/>
        </authorList>
    </citation>
    <scope>IDENTIFICATION</scope>
</reference>
<dbReference type="AlphaFoldDB" id="A0A3B3SYP2"/>
<reference evidence="12" key="1">
    <citation type="submission" date="2025-08" db="UniProtKB">
        <authorList>
            <consortium name="Ensembl"/>
        </authorList>
    </citation>
    <scope>IDENTIFICATION</scope>
</reference>
<dbReference type="GeneTree" id="ENSGT01030000235063"/>
<keyword evidence="7" id="KW-1015">Disulfide bond</keyword>
<keyword evidence="10" id="KW-0393">Immunoglobulin domain</keyword>
<evidence type="ECO:0000256" key="10">
    <source>
        <dbReference type="ARBA" id="ARBA00023319"/>
    </source>
</evidence>
<dbReference type="SMART" id="SM00406">
    <property type="entry name" value="IGv"/>
    <property type="match status" value="1"/>
</dbReference>
<dbReference type="CDD" id="cd00099">
    <property type="entry name" value="IgV"/>
    <property type="match status" value="1"/>
</dbReference>
<evidence type="ECO:0000313" key="13">
    <source>
        <dbReference type="Proteomes" id="UP000261540"/>
    </source>
</evidence>
<dbReference type="InterPro" id="IPR003599">
    <property type="entry name" value="Ig_sub"/>
</dbReference>
<keyword evidence="6" id="KW-0472">Membrane</keyword>
<dbReference type="InterPro" id="IPR013106">
    <property type="entry name" value="Ig_V-set"/>
</dbReference>
<dbReference type="Gene3D" id="2.60.40.10">
    <property type="entry name" value="Immunoglobulins"/>
    <property type="match status" value="1"/>
</dbReference>
<dbReference type="GO" id="GO:0042102">
    <property type="term" value="P:positive regulation of T cell proliferation"/>
    <property type="evidence" value="ECO:0007669"/>
    <property type="project" value="TreeGrafter"/>
</dbReference>
<evidence type="ECO:0000256" key="2">
    <source>
        <dbReference type="ARBA" id="ARBA00022475"/>
    </source>
</evidence>
<keyword evidence="5" id="KW-1133">Transmembrane helix</keyword>
<evidence type="ECO:0000259" key="11">
    <source>
        <dbReference type="PROSITE" id="PS50835"/>
    </source>
</evidence>
<dbReference type="InterPro" id="IPR051713">
    <property type="entry name" value="T-cell_Activation_Regulation"/>
</dbReference>
<accession>A0A3B3SYP2</accession>
<keyword evidence="9" id="KW-0325">Glycoprotein</keyword>
<sequence length="196" mass="22090">MFFCGIQIEHYRCPSPLLSLFVSLTVPTDVSARLGEPATLPCYVPVDKTQRSNTDTVHWEKDGQTVLLLQSGSSNKSSGFENRYSMSVDKVRFGDLSLTISKVRYSDQGTYQCFSTEKTVKPDIINLIIEGRVHSNTLFIFNGIDKRKPERNKPCKLQRNLLRLIGYVTGLFTKELECSCKLCAFYLTSRTGSLAI</sequence>
<dbReference type="PANTHER" id="PTHR25466">
    <property type="entry name" value="T-LYMPHOCYTE ACTIVATION ANTIGEN"/>
    <property type="match status" value="1"/>
</dbReference>
<feature type="domain" description="Ig-like" evidence="11">
    <location>
        <begin position="16"/>
        <end position="113"/>
    </location>
</feature>
<dbReference type="InterPro" id="IPR013783">
    <property type="entry name" value="Ig-like_fold"/>
</dbReference>
<dbReference type="GO" id="GO:0007166">
    <property type="term" value="P:cell surface receptor signaling pathway"/>
    <property type="evidence" value="ECO:0007669"/>
    <property type="project" value="TreeGrafter"/>
</dbReference>
<evidence type="ECO:0000256" key="5">
    <source>
        <dbReference type="ARBA" id="ARBA00022989"/>
    </source>
</evidence>
<keyword evidence="3" id="KW-0812">Transmembrane</keyword>
<proteinExistence type="predicted"/>
<dbReference type="PANTHER" id="PTHR25466:SF11">
    <property type="entry name" value="GALECTIN 17-RELATED"/>
    <property type="match status" value="1"/>
</dbReference>
<dbReference type="GO" id="GO:0071222">
    <property type="term" value="P:cellular response to lipopolysaccharide"/>
    <property type="evidence" value="ECO:0007669"/>
    <property type="project" value="TreeGrafter"/>
</dbReference>
<dbReference type="InterPro" id="IPR036179">
    <property type="entry name" value="Ig-like_dom_sf"/>
</dbReference>
<dbReference type="Proteomes" id="UP000261540">
    <property type="component" value="Unplaced"/>
</dbReference>
<comment type="subcellular location">
    <subcellularLocation>
        <location evidence="1">Cell membrane</location>
        <topology evidence="1">Single-pass type I membrane protein</topology>
    </subcellularLocation>
</comment>
<evidence type="ECO:0000256" key="4">
    <source>
        <dbReference type="ARBA" id="ARBA00022729"/>
    </source>
</evidence>
<protein>
    <recommendedName>
        <fullName evidence="11">Ig-like domain-containing protein</fullName>
    </recommendedName>
</protein>
<evidence type="ECO:0000313" key="12">
    <source>
        <dbReference type="Ensembl" id="ENSPKIP00000035759.1"/>
    </source>
</evidence>
<evidence type="ECO:0000256" key="9">
    <source>
        <dbReference type="ARBA" id="ARBA00023180"/>
    </source>
</evidence>
<organism evidence="12 13">
    <name type="scientific">Paramormyrops kingsleyae</name>
    <dbReference type="NCBI Taxonomy" id="1676925"/>
    <lineage>
        <taxon>Eukaryota</taxon>
        <taxon>Metazoa</taxon>
        <taxon>Chordata</taxon>
        <taxon>Craniata</taxon>
        <taxon>Vertebrata</taxon>
        <taxon>Euteleostomi</taxon>
        <taxon>Actinopterygii</taxon>
        <taxon>Neopterygii</taxon>
        <taxon>Teleostei</taxon>
        <taxon>Osteoglossocephala</taxon>
        <taxon>Osteoglossomorpha</taxon>
        <taxon>Osteoglossiformes</taxon>
        <taxon>Mormyridae</taxon>
        <taxon>Paramormyrops</taxon>
    </lineage>
</organism>
<dbReference type="Pfam" id="PF07686">
    <property type="entry name" value="V-set"/>
    <property type="match status" value="1"/>
</dbReference>
<dbReference type="Ensembl" id="ENSPKIT00000016696.1">
    <property type="protein sequence ID" value="ENSPKIP00000035759.1"/>
    <property type="gene ID" value="ENSPKIG00000014587.1"/>
</dbReference>
<evidence type="ECO:0000256" key="7">
    <source>
        <dbReference type="ARBA" id="ARBA00023157"/>
    </source>
</evidence>
<dbReference type="STRING" id="1676925.ENSPKIP00000035759"/>
<evidence type="ECO:0000256" key="6">
    <source>
        <dbReference type="ARBA" id="ARBA00023136"/>
    </source>
</evidence>
<evidence type="ECO:0000256" key="3">
    <source>
        <dbReference type="ARBA" id="ARBA00022692"/>
    </source>
</evidence>
<name>A0A3B3SYP2_9TELE</name>
<dbReference type="GO" id="GO:0031295">
    <property type="term" value="P:T cell costimulation"/>
    <property type="evidence" value="ECO:0007669"/>
    <property type="project" value="TreeGrafter"/>
</dbReference>
<dbReference type="InterPro" id="IPR007110">
    <property type="entry name" value="Ig-like_dom"/>
</dbReference>
<dbReference type="GO" id="GO:0009897">
    <property type="term" value="C:external side of plasma membrane"/>
    <property type="evidence" value="ECO:0007669"/>
    <property type="project" value="TreeGrafter"/>
</dbReference>
<keyword evidence="2" id="KW-1003">Cell membrane</keyword>
<dbReference type="SUPFAM" id="SSF48726">
    <property type="entry name" value="Immunoglobulin"/>
    <property type="match status" value="1"/>
</dbReference>
<evidence type="ECO:0000256" key="8">
    <source>
        <dbReference type="ARBA" id="ARBA00023170"/>
    </source>
</evidence>